<gene>
    <name evidence="7" type="ORF">DNHGIG_29780</name>
</gene>
<keyword evidence="8" id="KW-1185">Reference proteome</keyword>
<dbReference type="GO" id="GO:0009229">
    <property type="term" value="P:thiamine diphosphate biosynthetic process"/>
    <property type="evidence" value="ECO:0007669"/>
    <property type="project" value="InterPro"/>
</dbReference>
<keyword evidence="2" id="KW-0547">Nucleotide-binding</keyword>
<evidence type="ECO:0000256" key="2">
    <source>
        <dbReference type="ARBA" id="ARBA00022741"/>
    </source>
</evidence>
<feature type="transmembrane region" description="Helical" evidence="5">
    <location>
        <begin position="345"/>
        <end position="369"/>
    </location>
</feature>
<keyword evidence="5" id="KW-0812">Transmembrane</keyword>
<name>A0AAV4LHZ3_9BACL</name>
<evidence type="ECO:0000313" key="7">
    <source>
        <dbReference type="EMBL" id="GIM47429.1"/>
    </source>
</evidence>
<dbReference type="AlphaFoldDB" id="A0AAV4LHZ3"/>
<evidence type="ECO:0000259" key="6">
    <source>
        <dbReference type="Pfam" id="PF12555"/>
    </source>
</evidence>
<evidence type="ECO:0000313" key="8">
    <source>
        <dbReference type="Proteomes" id="UP001057291"/>
    </source>
</evidence>
<feature type="domain" description="SteA-like C-terminal" evidence="6">
    <location>
        <begin position="332"/>
        <end position="383"/>
    </location>
</feature>
<dbReference type="GO" id="GO:0005524">
    <property type="term" value="F:ATP binding"/>
    <property type="evidence" value="ECO:0007669"/>
    <property type="project" value="UniProtKB-KW"/>
</dbReference>
<dbReference type="RefSeq" id="WP_282200406.1">
    <property type="nucleotide sequence ID" value="NZ_BOQE01000001.1"/>
</dbReference>
<evidence type="ECO:0000256" key="3">
    <source>
        <dbReference type="ARBA" id="ARBA00022777"/>
    </source>
</evidence>
<keyword evidence="1" id="KW-0808">Transferase</keyword>
<dbReference type="Proteomes" id="UP001057291">
    <property type="component" value="Unassembled WGS sequence"/>
</dbReference>
<organism evidence="7 8">
    <name type="scientific">Collibacillus ludicampi</name>
    <dbReference type="NCBI Taxonomy" id="2771369"/>
    <lineage>
        <taxon>Bacteria</taxon>
        <taxon>Bacillati</taxon>
        <taxon>Bacillota</taxon>
        <taxon>Bacilli</taxon>
        <taxon>Bacillales</taxon>
        <taxon>Alicyclobacillaceae</taxon>
        <taxon>Collibacillus</taxon>
    </lineage>
</organism>
<dbReference type="InterPro" id="IPR036759">
    <property type="entry name" value="TPK_catalytic_sf"/>
</dbReference>
<keyword evidence="4" id="KW-0067">ATP-binding</keyword>
<reference evidence="7" key="1">
    <citation type="journal article" date="2023" name="Int. J. Syst. Evol. Microbiol.">
        <title>Collibacillus ludicampi gen. nov., sp. nov., a new soil bacterium of the family Alicyclobacillaceae.</title>
        <authorList>
            <person name="Jojima T."/>
            <person name="Ioku Y."/>
            <person name="Fukuta Y."/>
            <person name="Shirasaka N."/>
            <person name="Matsumura Y."/>
            <person name="Mori M."/>
        </authorList>
    </citation>
    <scope>NUCLEOTIDE SEQUENCE</scope>
    <source>
        <strain evidence="7">TP075</strain>
    </source>
</reference>
<dbReference type="Pfam" id="PF12555">
    <property type="entry name" value="SteA-like_C"/>
    <property type="match status" value="1"/>
</dbReference>
<proteinExistence type="predicted"/>
<comment type="caution">
    <text evidence="7">The sequence shown here is derived from an EMBL/GenBank/DDBJ whole genome shotgun (WGS) entry which is preliminary data.</text>
</comment>
<dbReference type="GO" id="GO:0016301">
    <property type="term" value="F:kinase activity"/>
    <property type="evidence" value="ECO:0007669"/>
    <property type="project" value="UniProtKB-KW"/>
</dbReference>
<dbReference type="EMBL" id="BOQE01000001">
    <property type="protein sequence ID" value="GIM47429.1"/>
    <property type="molecule type" value="Genomic_DNA"/>
</dbReference>
<protein>
    <submittedName>
        <fullName evidence="7">Thiamin pyrophosphokinase</fullName>
    </submittedName>
</protein>
<accession>A0AAV4LHZ3</accession>
<sequence length="385" mass="42763">MSYLPREIRKTGVRVSGKARCDKKTKRLISRLLPGEIAIIDHPDIDEMAAVGLIEAKASAVINISPSMTGRYQNQGPIRLLQAGIPVIDVQDGELMVKIREEQSLTIIDGCIYMEGMLLTVGELLTYEKIMQCMADAKKNAPDELQRFFENTLFYANKEKNFFLGDVPRLSLRTKIQGRHVLVVVRGLNYREDLRAIMTYIHEVQPVLIGVDGGADALMQAGLRPHLIIGDMDSVSDSALRSGAEIVVHAYPDGHAPGLERIQRLGLKAHRYPAPGTSEDIALLLAYENGADLIVAVGTHTHMVDFLEKGRKGMASTLLTRLRVGAKLVDAKGVSQLYQKRRISWTALVIVCTASMIPVAMIAAVNPIVRNLLRMFYWHVRLWFG</sequence>
<dbReference type="NCBIfam" id="NF040608">
    <property type="entry name" value="division_SteA"/>
    <property type="match status" value="1"/>
</dbReference>
<keyword evidence="5" id="KW-1133">Transmembrane helix</keyword>
<keyword evidence="5" id="KW-0472">Membrane</keyword>
<dbReference type="SUPFAM" id="SSF63999">
    <property type="entry name" value="Thiamin pyrophosphokinase, catalytic domain"/>
    <property type="match status" value="1"/>
</dbReference>
<dbReference type="Gene3D" id="3.40.50.10240">
    <property type="entry name" value="Thiamin pyrophosphokinase, catalytic domain"/>
    <property type="match status" value="1"/>
</dbReference>
<evidence type="ECO:0000256" key="1">
    <source>
        <dbReference type="ARBA" id="ARBA00022679"/>
    </source>
</evidence>
<keyword evidence="3" id="KW-0418">Kinase</keyword>
<dbReference type="GO" id="GO:0004788">
    <property type="term" value="F:thiamine diphosphokinase activity"/>
    <property type="evidence" value="ECO:0007669"/>
    <property type="project" value="InterPro"/>
</dbReference>
<evidence type="ECO:0000256" key="5">
    <source>
        <dbReference type="SAM" id="Phobius"/>
    </source>
</evidence>
<dbReference type="InterPro" id="IPR022215">
    <property type="entry name" value="SteA-like_C"/>
</dbReference>
<evidence type="ECO:0000256" key="4">
    <source>
        <dbReference type="ARBA" id="ARBA00022840"/>
    </source>
</evidence>
<dbReference type="InterPro" id="IPR047795">
    <property type="entry name" value="Put_SteA-like"/>
</dbReference>